<gene>
    <name evidence="3" type="ORF">O6P43_032164</name>
</gene>
<dbReference type="EMBL" id="JARAOO010000013">
    <property type="protein sequence ID" value="KAJ7947348.1"/>
    <property type="molecule type" value="Genomic_DNA"/>
</dbReference>
<feature type="repeat" description="PPR" evidence="2">
    <location>
        <begin position="9"/>
        <end position="43"/>
    </location>
</feature>
<protein>
    <submittedName>
        <fullName evidence="3">Pentatricopeptide repeat-containing protein family</fullName>
    </submittedName>
</protein>
<dbReference type="InterPro" id="IPR002885">
    <property type="entry name" value="PPR_rpt"/>
</dbReference>
<comment type="caution">
    <text evidence="3">The sequence shown here is derived from an EMBL/GenBank/DDBJ whole genome shotgun (WGS) entry which is preliminary data.</text>
</comment>
<evidence type="ECO:0000256" key="2">
    <source>
        <dbReference type="PROSITE-ProRule" id="PRU00708"/>
    </source>
</evidence>
<dbReference type="PANTHER" id="PTHR47937:SF2">
    <property type="entry name" value="PENTATRICOPEPTIDE (PPR) REPEAT-CONTAINING PROTEIN, PF01535'-RELATED"/>
    <property type="match status" value="1"/>
</dbReference>
<dbReference type="InterPro" id="IPR011990">
    <property type="entry name" value="TPR-like_helical_dom_sf"/>
</dbReference>
<evidence type="ECO:0000313" key="4">
    <source>
        <dbReference type="Proteomes" id="UP001163823"/>
    </source>
</evidence>
<dbReference type="Pfam" id="PF01535">
    <property type="entry name" value="PPR"/>
    <property type="match status" value="1"/>
</dbReference>
<dbReference type="Pfam" id="PF13041">
    <property type="entry name" value="PPR_2"/>
    <property type="match status" value="1"/>
</dbReference>
<reference evidence="3" key="1">
    <citation type="journal article" date="2023" name="Science">
        <title>Elucidation of the pathway for biosynthesis of saponin adjuvants from the soapbark tree.</title>
        <authorList>
            <person name="Reed J."/>
            <person name="Orme A."/>
            <person name="El-Demerdash A."/>
            <person name="Owen C."/>
            <person name="Martin L.B.B."/>
            <person name="Misra R.C."/>
            <person name="Kikuchi S."/>
            <person name="Rejzek M."/>
            <person name="Martin A.C."/>
            <person name="Harkess A."/>
            <person name="Leebens-Mack J."/>
            <person name="Louveau T."/>
            <person name="Stephenson M.J."/>
            <person name="Osbourn A."/>
        </authorList>
    </citation>
    <scope>NUCLEOTIDE SEQUENCE</scope>
    <source>
        <strain evidence="3">S10</strain>
    </source>
</reference>
<keyword evidence="1" id="KW-0677">Repeat</keyword>
<evidence type="ECO:0000256" key="1">
    <source>
        <dbReference type="ARBA" id="ARBA00022737"/>
    </source>
</evidence>
<dbReference type="NCBIfam" id="TIGR00756">
    <property type="entry name" value="PPR"/>
    <property type="match status" value="2"/>
</dbReference>
<dbReference type="PROSITE" id="PS51375">
    <property type="entry name" value="PPR"/>
    <property type="match status" value="2"/>
</dbReference>
<dbReference type="KEGG" id="qsa:O6P43_032164"/>
<sequence length="196" mass="22342">MYLINKHPDAVTYTTVIDALGKKDKMEEATELIMNMLSKGVVPTRVTYRIVIHRYCQIGKVDDLLKLLDMMLPRQEFRRAYNLVIEKLCTFGNLEEADKLLGKVLKASSKIDANTCHVLTGSYLNKGISLSAYKLSPLRLVCSDDKALSSFTTKFRIFLLDLKAQMLRFTKEVSYNRGAMIIILEYASQYRADLSL</sequence>
<dbReference type="InterPro" id="IPR052308">
    <property type="entry name" value="PPR_domain-containing"/>
</dbReference>
<evidence type="ECO:0000313" key="3">
    <source>
        <dbReference type="EMBL" id="KAJ7947348.1"/>
    </source>
</evidence>
<dbReference type="Proteomes" id="UP001163823">
    <property type="component" value="Chromosome 13"/>
</dbReference>
<organism evidence="3 4">
    <name type="scientific">Quillaja saponaria</name>
    <name type="common">Soap bark tree</name>
    <dbReference type="NCBI Taxonomy" id="32244"/>
    <lineage>
        <taxon>Eukaryota</taxon>
        <taxon>Viridiplantae</taxon>
        <taxon>Streptophyta</taxon>
        <taxon>Embryophyta</taxon>
        <taxon>Tracheophyta</taxon>
        <taxon>Spermatophyta</taxon>
        <taxon>Magnoliopsida</taxon>
        <taxon>eudicotyledons</taxon>
        <taxon>Gunneridae</taxon>
        <taxon>Pentapetalae</taxon>
        <taxon>rosids</taxon>
        <taxon>fabids</taxon>
        <taxon>Fabales</taxon>
        <taxon>Quillajaceae</taxon>
        <taxon>Quillaja</taxon>
    </lineage>
</organism>
<name>A0AAD7KXF3_QUISA</name>
<dbReference type="Gene3D" id="1.25.40.10">
    <property type="entry name" value="Tetratricopeptide repeat domain"/>
    <property type="match status" value="1"/>
</dbReference>
<dbReference type="PANTHER" id="PTHR47937">
    <property type="entry name" value="PLASTID TRANSCRIPTIONALLY ACTIVE CHROMOSOME 2-LIKE PROTEIN"/>
    <property type="match status" value="1"/>
</dbReference>
<keyword evidence="4" id="KW-1185">Reference proteome</keyword>
<feature type="repeat" description="PPR" evidence="2">
    <location>
        <begin position="44"/>
        <end position="74"/>
    </location>
</feature>
<proteinExistence type="predicted"/>
<accession>A0AAD7KXF3</accession>
<dbReference type="AlphaFoldDB" id="A0AAD7KXF3"/>